<comment type="caution">
    <text evidence="9">The sequence shown here is derived from an EMBL/GenBank/DDBJ whole genome shotgun (WGS) entry which is preliminary data.</text>
</comment>
<dbReference type="Pfam" id="PF12832">
    <property type="entry name" value="MFS_1_like"/>
    <property type="match status" value="1"/>
</dbReference>
<keyword evidence="5 7" id="KW-0472">Membrane</keyword>
<sequence length="673" mass="73819">MTGISALPLAQEEGSGRSHQRFRGVSRIVGPQWLRLPTLTIGLLGVQIFWSVEMSYASPYLLSLGLSKSQIAIVFVAGPLSGLIMHPLIGVLADNCTSRFGRRRPYMMVGTIICIVAMLLLGFTRWFAAIFTGWNNTSNDLLTIWLAVFAICFVDFSINAVMAVDRALLVDTLPSSSQPQGNAWAARMMAVGAVIGFFAGNVDLTTMFPLFGRTQLQALSVIASCLLLGSHLVMAVLIKERILLPNTDAAGKSRRKSLTQELKDIWSNMLTLPRVIRQICFIQFFAWLGWFPVLSYTTLYIGDLYKRSSPVPLTAEAQITLDAEATRLGTRALFWSSVVWLISNVVLPAFVTESASSEGSERELFECSSRGTWWSRLKRLVKVPQWMKMDMATLWTLSHLVFAGCMFATFLTSSVTGATFMIAVTGFPWAVAQWTPFSLLGTSILMEISDDDNTAIRLSNTRTHQRTAGSSDLDANADVDETKLFLSDDVSDSDDESELEPEGKEVLGDPNDEDEHYRMLNGGCENGTAREVPSGGGGLSEKAGIILGIHIIFIVIPQFLITGFSSLIFAIFDPKKVDMLQNHHGPIHAPIMNATDVKLLVANGTEPIAVVTRAVLLKWLEARQDTPEWAGDGGSATAYEGSDSLVYIFRFGGVAAVVAALLSWKLARELRHR</sequence>
<evidence type="ECO:0000256" key="6">
    <source>
        <dbReference type="SAM" id="MobiDB-lite"/>
    </source>
</evidence>
<keyword evidence="10" id="KW-1185">Reference proteome</keyword>
<feature type="transmembrane region" description="Helical" evidence="7">
    <location>
        <begin position="392"/>
        <end position="412"/>
    </location>
</feature>
<keyword evidence="4 7" id="KW-1133">Transmembrane helix</keyword>
<feature type="transmembrane region" description="Helical" evidence="7">
    <location>
        <begin position="72"/>
        <end position="93"/>
    </location>
</feature>
<gene>
    <name evidence="9" type="ORF">P691DRAFT_712976</name>
</gene>
<dbReference type="Gene3D" id="1.20.1250.20">
    <property type="entry name" value="MFS general substrate transporter like domains"/>
    <property type="match status" value="1"/>
</dbReference>
<accession>A0A9P5X3D6</accession>
<organism evidence="9 10">
    <name type="scientific">Macrolepiota fuliginosa MF-IS2</name>
    <dbReference type="NCBI Taxonomy" id="1400762"/>
    <lineage>
        <taxon>Eukaryota</taxon>
        <taxon>Fungi</taxon>
        <taxon>Dikarya</taxon>
        <taxon>Basidiomycota</taxon>
        <taxon>Agaricomycotina</taxon>
        <taxon>Agaricomycetes</taxon>
        <taxon>Agaricomycetidae</taxon>
        <taxon>Agaricales</taxon>
        <taxon>Agaricineae</taxon>
        <taxon>Agaricaceae</taxon>
        <taxon>Macrolepiota</taxon>
    </lineage>
</organism>
<feature type="compositionally biased region" description="Acidic residues" evidence="6">
    <location>
        <begin position="489"/>
        <end position="500"/>
    </location>
</feature>
<feature type="transmembrane region" description="Helical" evidence="7">
    <location>
        <begin position="545"/>
        <end position="572"/>
    </location>
</feature>
<feature type="region of interest" description="Disordered" evidence="6">
    <location>
        <begin position="489"/>
        <end position="514"/>
    </location>
</feature>
<dbReference type="GO" id="GO:0008506">
    <property type="term" value="F:sucrose:proton symporter activity"/>
    <property type="evidence" value="ECO:0007669"/>
    <property type="project" value="TreeGrafter"/>
</dbReference>
<feature type="transmembrane region" description="Helical" evidence="7">
    <location>
        <begin position="184"/>
        <end position="204"/>
    </location>
</feature>
<feature type="transmembrane region" description="Helical" evidence="7">
    <location>
        <begin position="105"/>
        <end position="124"/>
    </location>
</feature>
<evidence type="ECO:0000313" key="10">
    <source>
        <dbReference type="Proteomes" id="UP000807342"/>
    </source>
</evidence>
<evidence type="ECO:0000256" key="1">
    <source>
        <dbReference type="ARBA" id="ARBA00004141"/>
    </source>
</evidence>
<feature type="transmembrane region" description="Helical" evidence="7">
    <location>
        <begin position="279"/>
        <end position="301"/>
    </location>
</feature>
<dbReference type="SUPFAM" id="SSF103473">
    <property type="entry name" value="MFS general substrate transporter"/>
    <property type="match status" value="1"/>
</dbReference>
<dbReference type="OrthoDB" id="28755at2759"/>
<feature type="domain" description="Major facilitator superfamily associated" evidence="8">
    <location>
        <begin position="56"/>
        <end position="303"/>
    </location>
</feature>
<dbReference type="EMBL" id="MU151449">
    <property type="protein sequence ID" value="KAF9443657.1"/>
    <property type="molecule type" value="Genomic_DNA"/>
</dbReference>
<evidence type="ECO:0000256" key="3">
    <source>
        <dbReference type="ARBA" id="ARBA00022692"/>
    </source>
</evidence>
<evidence type="ECO:0000256" key="4">
    <source>
        <dbReference type="ARBA" id="ARBA00022989"/>
    </source>
</evidence>
<dbReference type="Proteomes" id="UP000807342">
    <property type="component" value="Unassembled WGS sequence"/>
</dbReference>
<dbReference type="InterPro" id="IPR036259">
    <property type="entry name" value="MFS_trans_sf"/>
</dbReference>
<feature type="transmembrane region" description="Helical" evidence="7">
    <location>
        <begin position="144"/>
        <end position="164"/>
    </location>
</feature>
<reference evidence="9" key="1">
    <citation type="submission" date="2020-11" db="EMBL/GenBank/DDBJ databases">
        <authorList>
            <consortium name="DOE Joint Genome Institute"/>
            <person name="Ahrendt S."/>
            <person name="Riley R."/>
            <person name="Andreopoulos W."/>
            <person name="Labutti K."/>
            <person name="Pangilinan J."/>
            <person name="Ruiz-Duenas F.J."/>
            <person name="Barrasa J.M."/>
            <person name="Sanchez-Garcia M."/>
            <person name="Camarero S."/>
            <person name="Miyauchi S."/>
            <person name="Serrano A."/>
            <person name="Linde D."/>
            <person name="Babiker R."/>
            <person name="Drula E."/>
            <person name="Ayuso-Fernandez I."/>
            <person name="Pacheco R."/>
            <person name="Padilla G."/>
            <person name="Ferreira P."/>
            <person name="Barriuso J."/>
            <person name="Kellner H."/>
            <person name="Castanera R."/>
            <person name="Alfaro M."/>
            <person name="Ramirez L."/>
            <person name="Pisabarro A.G."/>
            <person name="Kuo A."/>
            <person name="Tritt A."/>
            <person name="Lipzen A."/>
            <person name="He G."/>
            <person name="Yan M."/>
            <person name="Ng V."/>
            <person name="Cullen D."/>
            <person name="Martin F."/>
            <person name="Rosso M.-N."/>
            <person name="Henrissat B."/>
            <person name="Hibbett D."/>
            <person name="Martinez A.T."/>
            <person name="Grigoriev I.V."/>
        </authorList>
    </citation>
    <scope>NUCLEOTIDE SEQUENCE</scope>
    <source>
        <strain evidence="9">MF-IS2</strain>
    </source>
</reference>
<dbReference type="PANTHER" id="PTHR19432">
    <property type="entry name" value="SUGAR TRANSPORTER"/>
    <property type="match status" value="1"/>
</dbReference>
<protein>
    <submittedName>
        <fullName evidence="9">MFS general substrate transporter</fullName>
    </submittedName>
</protein>
<evidence type="ECO:0000259" key="8">
    <source>
        <dbReference type="Pfam" id="PF12832"/>
    </source>
</evidence>
<evidence type="ECO:0000256" key="7">
    <source>
        <dbReference type="SAM" id="Phobius"/>
    </source>
</evidence>
<dbReference type="PANTHER" id="PTHR19432:SF91">
    <property type="entry name" value="GENERAL ALPHA-GLUCOSIDE PERMEASE"/>
    <property type="match status" value="1"/>
</dbReference>
<proteinExistence type="predicted"/>
<feature type="transmembrane region" description="Helical" evidence="7">
    <location>
        <begin position="647"/>
        <end position="667"/>
    </location>
</feature>
<comment type="subcellular location">
    <subcellularLocation>
        <location evidence="1">Membrane</location>
        <topology evidence="1">Multi-pass membrane protein</topology>
    </subcellularLocation>
</comment>
<dbReference type="GO" id="GO:0005886">
    <property type="term" value="C:plasma membrane"/>
    <property type="evidence" value="ECO:0007669"/>
    <property type="project" value="TreeGrafter"/>
</dbReference>
<evidence type="ECO:0000256" key="2">
    <source>
        <dbReference type="ARBA" id="ARBA00022448"/>
    </source>
</evidence>
<feature type="transmembrane region" description="Helical" evidence="7">
    <location>
        <begin position="216"/>
        <end position="238"/>
    </location>
</feature>
<name>A0A9P5X3D6_9AGAR</name>
<dbReference type="AlphaFoldDB" id="A0A9P5X3D6"/>
<dbReference type="InterPro" id="IPR024989">
    <property type="entry name" value="MFS_assoc_dom"/>
</dbReference>
<feature type="transmembrane region" description="Helical" evidence="7">
    <location>
        <begin position="33"/>
        <end position="52"/>
    </location>
</feature>
<keyword evidence="3 7" id="KW-0812">Transmembrane</keyword>
<evidence type="ECO:0000256" key="5">
    <source>
        <dbReference type="ARBA" id="ARBA00023136"/>
    </source>
</evidence>
<evidence type="ECO:0000313" key="9">
    <source>
        <dbReference type="EMBL" id="KAF9443657.1"/>
    </source>
</evidence>
<keyword evidence="2" id="KW-0813">Transport</keyword>